<comment type="catalytic activity">
    <reaction evidence="4">
        <text>a 5'-end (N(7)-methyl 5'-triphosphoguanosine)-ribonucleoside in snoRNA + S-adenosyl-L-methionine = a 5'-end (N(2),N(7)-dimethyl 5'-triphosphoguanosine)-ribonucleoside in snoRNA + S-adenosyl-L-homocysteine + H(+)</text>
        <dbReference type="Rhea" id="RHEA:78475"/>
        <dbReference type="Rhea" id="RHEA-COMP:19086"/>
        <dbReference type="Rhea" id="RHEA-COMP:19088"/>
        <dbReference type="ChEBI" id="CHEBI:15378"/>
        <dbReference type="ChEBI" id="CHEBI:57856"/>
        <dbReference type="ChEBI" id="CHEBI:59789"/>
        <dbReference type="ChEBI" id="CHEBI:156461"/>
        <dbReference type="ChEBI" id="CHEBI:172880"/>
    </reaction>
    <physiologicalReaction direction="left-to-right" evidence="4">
        <dbReference type="Rhea" id="RHEA:78476"/>
    </physiologicalReaction>
</comment>
<evidence type="ECO:0000256" key="6">
    <source>
        <dbReference type="ARBA" id="ARBA00049075"/>
    </source>
</evidence>
<evidence type="ECO:0000313" key="9">
    <source>
        <dbReference type="Proteomes" id="UP001164743"/>
    </source>
</evidence>
<dbReference type="Proteomes" id="UP001164743">
    <property type="component" value="Chromosome 6A"/>
</dbReference>
<evidence type="ECO:0000256" key="1">
    <source>
        <dbReference type="ARBA" id="ARBA00018517"/>
    </source>
</evidence>
<dbReference type="Pfam" id="PF09445">
    <property type="entry name" value="Methyltransf_15"/>
    <property type="match status" value="1"/>
</dbReference>
<dbReference type="EMBL" id="CP110426">
    <property type="protein sequence ID" value="WAQ85993.1"/>
    <property type="molecule type" value="Genomic_DNA"/>
</dbReference>
<dbReference type="CDD" id="cd02440">
    <property type="entry name" value="AdoMet_MTases"/>
    <property type="match status" value="1"/>
</dbReference>
<evidence type="ECO:0000256" key="5">
    <source>
        <dbReference type="ARBA" id="ARBA00048763"/>
    </source>
</evidence>
<dbReference type="PANTHER" id="PTHR14741">
    <property type="entry name" value="S-ADENOSYLMETHIONINE-DEPENDENT METHYLTRANSFERASE RELATED"/>
    <property type="match status" value="1"/>
</dbReference>
<accession>A0ABY7CNR5</accession>
<dbReference type="InterPro" id="IPR019012">
    <property type="entry name" value="RNA_cap_Gua-N2-MeTrfase"/>
</dbReference>
<gene>
    <name evidence="8" type="ORF">PtA15_6A623</name>
</gene>
<dbReference type="SUPFAM" id="SSF53335">
    <property type="entry name" value="S-adenosyl-L-methionine-dependent methyltransferases"/>
    <property type="match status" value="1"/>
</dbReference>
<dbReference type="InterPro" id="IPR029063">
    <property type="entry name" value="SAM-dependent_MTases_sf"/>
</dbReference>
<reference evidence="8" key="1">
    <citation type="submission" date="2022-10" db="EMBL/GenBank/DDBJ databases">
        <title>Puccinia triticina Genome sequencing and assembly.</title>
        <authorList>
            <person name="Li C."/>
        </authorList>
    </citation>
    <scope>NUCLEOTIDE SEQUENCE</scope>
    <source>
        <strain evidence="8">Pt15</strain>
    </source>
</reference>
<proteinExistence type="inferred from homology"/>
<keyword evidence="9" id="KW-1185">Reference proteome</keyword>
<comment type="similarity">
    <text evidence="2">Belongs to the methyltransferase superfamily. Trimethylguanosine synthase family.</text>
</comment>
<evidence type="ECO:0000256" key="2">
    <source>
        <dbReference type="ARBA" id="ARBA00025783"/>
    </source>
</evidence>
<comment type="catalytic activity">
    <reaction evidence="5">
        <text>a 5'-end (N(2),N(7)-dimethyl 5'-triphosphoguanosine)-ribonucleoside in snRNA + S-adenosyl-L-methionine = a 5'-end (N(2),N(2),N(7)-trimethyl 5'-triphosphoguanosine)-ribonucleoside in snRNA + S-adenosyl-L-homocysteine + H(+)</text>
        <dbReference type="Rhea" id="RHEA:78479"/>
        <dbReference type="Rhea" id="RHEA-COMP:19087"/>
        <dbReference type="Rhea" id="RHEA-COMP:19089"/>
        <dbReference type="ChEBI" id="CHEBI:15378"/>
        <dbReference type="ChEBI" id="CHEBI:57856"/>
        <dbReference type="ChEBI" id="CHEBI:59789"/>
        <dbReference type="ChEBI" id="CHEBI:167623"/>
        <dbReference type="ChEBI" id="CHEBI:172880"/>
    </reaction>
    <physiologicalReaction direction="left-to-right" evidence="5">
        <dbReference type="Rhea" id="RHEA:78480"/>
    </physiologicalReaction>
</comment>
<organism evidence="8 9">
    <name type="scientific">Puccinia triticina</name>
    <dbReference type="NCBI Taxonomy" id="208348"/>
    <lineage>
        <taxon>Eukaryota</taxon>
        <taxon>Fungi</taxon>
        <taxon>Dikarya</taxon>
        <taxon>Basidiomycota</taxon>
        <taxon>Pucciniomycotina</taxon>
        <taxon>Pucciniomycetes</taxon>
        <taxon>Pucciniales</taxon>
        <taxon>Pucciniaceae</taxon>
        <taxon>Puccinia</taxon>
    </lineage>
</organism>
<comment type="catalytic activity">
    <reaction evidence="3">
        <text>a 5'-end (N(2),N(7)-dimethyl 5'-triphosphoguanosine)-ribonucleoside in snoRNA + S-adenosyl-L-methionine = a 5'-end (N(2),N(2),N(7)-trimethyl 5'-triphosphoguanosine)-ribonucleoside in snoRNA + S-adenosyl-L-homocysteine + H(+)</text>
        <dbReference type="Rhea" id="RHEA:78507"/>
        <dbReference type="Rhea" id="RHEA-COMP:19088"/>
        <dbReference type="Rhea" id="RHEA-COMP:19090"/>
        <dbReference type="ChEBI" id="CHEBI:15378"/>
        <dbReference type="ChEBI" id="CHEBI:57856"/>
        <dbReference type="ChEBI" id="CHEBI:59789"/>
        <dbReference type="ChEBI" id="CHEBI:167623"/>
        <dbReference type="ChEBI" id="CHEBI:172880"/>
    </reaction>
    <physiologicalReaction direction="left-to-right" evidence="3">
        <dbReference type="Rhea" id="RHEA:78508"/>
    </physiologicalReaction>
</comment>
<protein>
    <recommendedName>
        <fullName evidence="1">Trimethylguanosine synthase</fullName>
    </recommendedName>
    <alternativeName>
        <fullName evidence="7">Cap-specific guanine-N(2) methyltransferase</fullName>
    </alternativeName>
</protein>
<dbReference type="GeneID" id="77811243"/>
<dbReference type="RefSeq" id="XP_053021548.1">
    <property type="nucleotide sequence ID" value="XM_053170348.1"/>
</dbReference>
<evidence type="ECO:0000256" key="7">
    <source>
        <dbReference type="ARBA" id="ARBA00049790"/>
    </source>
</evidence>
<evidence type="ECO:0000256" key="3">
    <source>
        <dbReference type="ARBA" id="ARBA00047418"/>
    </source>
</evidence>
<comment type="catalytic activity">
    <reaction evidence="6">
        <text>a 5'-end (N(7)-methyl 5'-triphosphoguanosine)-ribonucleoside in snRNA + S-adenosyl-L-methionine = a 5'-end (N(2),N(7)-dimethyl 5'-triphosphoguanosine)-ribonucleoside in snRNA + S-adenosyl-L-homocysteine + H(+)</text>
        <dbReference type="Rhea" id="RHEA:78471"/>
        <dbReference type="Rhea" id="RHEA-COMP:19085"/>
        <dbReference type="Rhea" id="RHEA-COMP:19087"/>
        <dbReference type="ChEBI" id="CHEBI:15378"/>
        <dbReference type="ChEBI" id="CHEBI:57856"/>
        <dbReference type="ChEBI" id="CHEBI:59789"/>
        <dbReference type="ChEBI" id="CHEBI:156461"/>
        <dbReference type="ChEBI" id="CHEBI:172880"/>
    </reaction>
    <physiologicalReaction direction="left-to-right" evidence="6">
        <dbReference type="Rhea" id="RHEA:78472"/>
    </physiologicalReaction>
</comment>
<evidence type="ECO:0000256" key="4">
    <source>
        <dbReference type="ARBA" id="ARBA00048740"/>
    </source>
</evidence>
<dbReference type="PANTHER" id="PTHR14741:SF32">
    <property type="entry name" value="TRIMETHYLGUANOSINE SYNTHASE"/>
    <property type="match status" value="1"/>
</dbReference>
<name>A0ABY7CNR5_9BASI</name>
<evidence type="ECO:0000313" key="8">
    <source>
        <dbReference type="EMBL" id="WAQ85993.1"/>
    </source>
</evidence>
<sequence length="255" mass="27833">MRILTHAVRQAMALAAAGQPQLIPCSAPPPAKRNWAQRKRLFSRFDEGIKMDRESWYSVTPEAIAQQIAARAKCKLLVDGFCGAGGNTIQFALTCDQVIAIDIDPNKIRLARANAAVYGVAHKIRFVCADFRHWIDALEPAVAAAIDVVFLSPPWGGMEYLERPADAPADEPHFFSLAALHPEHGHALFHRVRSITDRIVFFLPRHTDLRDLAALVPAGPSGAKTIEVEENWLGAKCKALSVYFGPLVASAPAPA</sequence>
<dbReference type="Gene3D" id="3.40.50.150">
    <property type="entry name" value="Vaccinia Virus protein VP39"/>
    <property type="match status" value="1"/>
</dbReference>